<dbReference type="OrthoDB" id="1203282at2"/>
<proteinExistence type="predicted"/>
<dbReference type="Pfam" id="PF18962">
    <property type="entry name" value="Por_Secre_tail"/>
    <property type="match status" value="1"/>
</dbReference>
<name>A0A7L8AG81_9FLAO</name>
<dbReference type="EMBL" id="CP061813">
    <property type="protein sequence ID" value="QOD60992.1"/>
    <property type="molecule type" value="Genomic_DNA"/>
</dbReference>
<dbReference type="KEGG" id="phal:H9I45_00715"/>
<dbReference type="RefSeq" id="WP_140422774.1">
    <property type="nucleotide sequence ID" value="NZ_CP061813.1"/>
</dbReference>
<keyword evidence="1 2" id="KW-0732">Signal</keyword>
<gene>
    <name evidence="4" type="ORF">H9I45_00715</name>
</gene>
<dbReference type="AlphaFoldDB" id="A0A7L8AG81"/>
<protein>
    <submittedName>
        <fullName evidence="4">T9SS type A sorting domain-containing protein</fullName>
    </submittedName>
</protein>
<organism evidence="4 5">
    <name type="scientific">Polaribacter haliotis</name>
    <dbReference type="NCBI Taxonomy" id="1888915"/>
    <lineage>
        <taxon>Bacteria</taxon>
        <taxon>Pseudomonadati</taxon>
        <taxon>Bacteroidota</taxon>
        <taxon>Flavobacteriia</taxon>
        <taxon>Flavobacteriales</taxon>
        <taxon>Flavobacteriaceae</taxon>
    </lineage>
</organism>
<feature type="domain" description="Secretion system C-terminal sorting" evidence="3">
    <location>
        <begin position="197"/>
        <end position="262"/>
    </location>
</feature>
<reference evidence="4 5" key="1">
    <citation type="journal article" date="2016" name="Int. J. Syst. Evol. Microbiol.">
        <title>Polaribacter haliotis sp. nov., isolated from the gut of abalone Haliotis discus hannai.</title>
        <authorList>
            <person name="Kim Y.O."/>
            <person name="Park I.S."/>
            <person name="Park S."/>
            <person name="Nam B.H."/>
            <person name="Park J.M."/>
            <person name="Kim D.G."/>
            <person name="Yoon J.H."/>
        </authorList>
    </citation>
    <scope>NUCLEOTIDE SEQUENCE [LARGE SCALE GENOMIC DNA]</scope>
    <source>
        <strain evidence="4 5">KCTC 52418</strain>
    </source>
</reference>
<evidence type="ECO:0000313" key="5">
    <source>
        <dbReference type="Proteomes" id="UP000516764"/>
    </source>
</evidence>
<sequence>MKKILLIVLFISYNTFAQCVDPTLTDFECSGPSHGAYPTTLTKVANPSATGINTSANVGRYVDNGTEGFDALVFDYGTAIDLSTNNFLKIKLHTPKSIQILAKLEGGTSAREVWSPFSIDEGPLNSWIEFTFDFSGFSDNSTGGDANTKLVLFINAGKSDGTTSDIYFLDDIQWTSSATAGINDIALEKEIVAFPTITKDLVNIKTTGNNIQNVNVYNISGQKVIQNKNINKQEYLLDVSKLSKGIYFVKVKSNNNVKDIKIIKQ</sequence>
<evidence type="ECO:0000256" key="2">
    <source>
        <dbReference type="SAM" id="SignalP"/>
    </source>
</evidence>
<accession>A0A7L8AG81</accession>
<dbReference type="InterPro" id="IPR026444">
    <property type="entry name" value="Secre_tail"/>
</dbReference>
<feature type="chain" id="PRO_5032680942" evidence="2">
    <location>
        <begin position="18"/>
        <end position="265"/>
    </location>
</feature>
<feature type="signal peptide" evidence="2">
    <location>
        <begin position="1"/>
        <end position="17"/>
    </location>
</feature>
<keyword evidence="5" id="KW-1185">Reference proteome</keyword>
<dbReference type="NCBIfam" id="TIGR04183">
    <property type="entry name" value="Por_Secre_tail"/>
    <property type="match status" value="1"/>
</dbReference>
<evidence type="ECO:0000259" key="3">
    <source>
        <dbReference type="Pfam" id="PF18962"/>
    </source>
</evidence>
<dbReference type="Proteomes" id="UP000516764">
    <property type="component" value="Chromosome"/>
</dbReference>
<evidence type="ECO:0000313" key="4">
    <source>
        <dbReference type="EMBL" id="QOD60992.1"/>
    </source>
</evidence>
<evidence type="ECO:0000256" key="1">
    <source>
        <dbReference type="ARBA" id="ARBA00022729"/>
    </source>
</evidence>